<evidence type="ECO:0000313" key="3">
    <source>
        <dbReference type="Proteomes" id="UP001272940"/>
    </source>
</evidence>
<name>A0ABU4KMT7_BREVE</name>
<keyword evidence="2" id="KW-0255">Endonuclease</keyword>
<evidence type="ECO:0000313" key="2">
    <source>
        <dbReference type="EMBL" id="MDX2334094.1"/>
    </source>
</evidence>
<evidence type="ECO:0000259" key="1">
    <source>
        <dbReference type="Pfam" id="PF01844"/>
    </source>
</evidence>
<sequence length="83" mass="9374">MRELAPGADRNAIRAFYRLAKLLEKHNPGVRYHVDHIIPLSRGGLHHQDNLQVMRADFNLRKSNKTYSSEGDRAHAGCAHDGT</sequence>
<organism evidence="2 3">
    <name type="scientific">Brevundimonas vesicularis</name>
    <name type="common">Pseudomonas vesicularis</name>
    <dbReference type="NCBI Taxonomy" id="41276"/>
    <lineage>
        <taxon>Bacteria</taxon>
        <taxon>Pseudomonadati</taxon>
        <taxon>Pseudomonadota</taxon>
        <taxon>Alphaproteobacteria</taxon>
        <taxon>Caulobacterales</taxon>
        <taxon>Caulobacteraceae</taxon>
        <taxon>Brevundimonas</taxon>
    </lineage>
</organism>
<reference evidence="2 3" key="1">
    <citation type="journal article" date="2023" name="FEMS Microbes">
        <title>Whole genomes of deep-sea sponge-associated bacteria exhibit high novel natural product potential.</title>
        <authorList>
            <person name="Hesketh-Best P.J."/>
            <person name="January G.G."/>
            <person name="Koch M.J."/>
            <person name="Warburton P.J."/>
            <person name="Howell K.L."/>
            <person name="Upton M."/>
        </authorList>
    </citation>
    <scope>NUCLEOTIDE SEQUENCE [LARGE SCALE GENOMIC DNA]</scope>
    <source>
        <strain evidence="2 3">PC206-O</strain>
    </source>
</reference>
<dbReference type="Proteomes" id="UP001272940">
    <property type="component" value="Unassembled WGS sequence"/>
</dbReference>
<protein>
    <submittedName>
        <fullName evidence="2">HNH endonuclease</fullName>
    </submittedName>
</protein>
<dbReference type="EMBL" id="JAMYEC010000002">
    <property type="protein sequence ID" value="MDX2334094.1"/>
    <property type="molecule type" value="Genomic_DNA"/>
</dbReference>
<dbReference type="InterPro" id="IPR002711">
    <property type="entry name" value="HNH"/>
</dbReference>
<proteinExistence type="predicted"/>
<dbReference type="CDD" id="cd00085">
    <property type="entry name" value="HNHc"/>
    <property type="match status" value="1"/>
</dbReference>
<feature type="domain" description="HNH" evidence="1">
    <location>
        <begin position="31"/>
        <end position="53"/>
    </location>
</feature>
<keyword evidence="3" id="KW-1185">Reference proteome</keyword>
<dbReference type="GO" id="GO:0004519">
    <property type="term" value="F:endonuclease activity"/>
    <property type="evidence" value="ECO:0007669"/>
    <property type="project" value="UniProtKB-KW"/>
</dbReference>
<dbReference type="RefSeq" id="WP_200167939.1">
    <property type="nucleotide sequence ID" value="NZ_JAMYEC010000002.1"/>
</dbReference>
<keyword evidence="2" id="KW-0540">Nuclease</keyword>
<comment type="caution">
    <text evidence="2">The sequence shown here is derived from an EMBL/GenBank/DDBJ whole genome shotgun (WGS) entry which is preliminary data.</text>
</comment>
<accession>A0ABU4KMT7</accession>
<keyword evidence="2" id="KW-0378">Hydrolase</keyword>
<gene>
    <name evidence="2" type="ORF">NJD11_03970</name>
</gene>
<dbReference type="InterPro" id="IPR003615">
    <property type="entry name" value="HNH_nuc"/>
</dbReference>
<dbReference type="Gene3D" id="1.10.30.50">
    <property type="match status" value="1"/>
</dbReference>
<dbReference type="Pfam" id="PF01844">
    <property type="entry name" value="HNH"/>
    <property type="match status" value="1"/>
</dbReference>